<dbReference type="PANTHER" id="PTHR10218">
    <property type="entry name" value="GTP-BINDING PROTEIN ALPHA SUBUNIT"/>
    <property type="match status" value="1"/>
</dbReference>
<evidence type="ECO:0000256" key="1">
    <source>
        <dbReference type="ARBA" id="ARBA00022707"/>
    </source>
</evidence>
<dbReference type="GO" id="GO:0046872">
    <property type="term" value="F:metal ion binding"/>
    <property type="evidence" value="ECO:0007669"/>
    <property type="project" value="UniProtKB-KW"/>
</dbReference>
<evidence type="ECO:0000256" key="3">
    <source>
        <dbReference type="ARBA" id="ARBA00022741"/>
    </source>
</evidence>
<dbReference type="GO" id="GO:0005737">
    <property type="term" value="C:cytoplasm"/>
    <property type="evidence" value="ECO:0007669"/>
    <property type="project" value="TreeGrafter"/>
</dbReference>
<dbReference type="GO" id="GO:0003924">
    <property type="term" value="F:GTPase activity"/>
    <property type="evidence" value="ECO:0007669"/>
    <property type="project" value="InterPro"/>
</dbReference>
<evidence type="ECO:0000256" key="9">
    <source>
        <dbReference type="PIRSR" id="PIRSR601019-1"/>
    </source>
</evidence>
<evidence type="ECO:0008006" key="12">
    <source>
        <dbReference type="Google" id="ProtNLM"/>
    </source>
</evidence>
<dbReference type="InterPro" id="IPR001408">
    <property type="entry name" value="Gprotein_alpha_I"/>
</dbReference>
<dbReference type="Pfam" id="PF00503">
    <property type="entry name" value="G-alpha"/>
    <property type="match status" value="1"/>
</dbReference>
<evidence type="ECO:0000256" key="8">
    <source>
        <dbReference type="ARBA" id="ARBA00023288"/>
    </source>
</evidence>
<evidence type="ECO:0000313" key="10">
    <source>
        <dbReference type="EMBL" id="KNC81380.1"/>
    </source>
</evidence>
<sequence length="122" mass="14297">MLQEDHETNRMHESLKLFDSVANSRWFAQSAIILLLNKTDLFVDKITRVPLNVCFPDYEGNNDFQEAIEYIRDQYESLNRTPQRTLIYTHLTCATDTENVRFVMDAVTDTVIQTRMQDTGFI</sequence>
<feature type="binding site" evidence="9">
    <location>
        <position position="94"/>
    </location>
    <ligand>
        <name>GTP</name>
        <dbReference type="ChEBI" id="CHEBI:37565"/>
    </ligand>
</feature>
<dbReference type="GeneID" id="25906809"/>
<evidence type="ECO:0000256" key="6">
    <source>
        <dbReference type="ARBA" id="ARBA00023139"/>
    </source>
</evidence>
<dbReference type="STRING" id="667725.A0A0L0FX07"/>
<dbReference type="FunFam" id="3.40.50.300:FF:003800">
    <property type="entry name" value="Guanine nucleotide-binding protein G(k) subunit alpha"/>
    <property type="match status" value="1"/>
</dbReference>
<keyword evidence="8" id="KW-0449">Lipoprotein</keyword>
<dbReference type="SUPFAM" id="SSF52540">
    <property type="entry name" value="P-loop containing nucleoside triphosphate hydrolases"/>
    <property type="match status" value="1"/>
</dbReference>
<dbReference type="GO" id="GO:0005525">
    <property type="term" value="F:GTP binding"/>
    <property type="evidence" value="ECO:0007669"/>
    <property type="project" value="UniProtKB-KW"/>
</dbReference>
<organism evidence="10 11">
    <name type="scientific">Sphaeroforma arctica JP610</name>
    <dbReference type="NCBI Taxonomy" id="667725"/>
    <lineage>
        <taxon>Eukaryota</taxon>
        <taxon>Ichthyosporea</taxon>
        <taxon>Ichthyophonida</taxon>
        <taxon>Sphaeroforma</taxon>
    </lineage>
</organism>
<dbReference type="eggNOG" id="KOG0082">
    <property type="taxonomic scope" value="Eukaryota"/>
</dbReference>
<dbReference type="GO" id="GO:0001664">
    <property type="term" value="F:G protein-coupled receptor binding"/>
    <property type="evidence" value="ECO:0007669"/>
    <property type="project" value="TreeGrafter"/>
</dbReference>
<dbReference type="Proteomes" id="UP000054560">
    <property type="component" value="Unassembled WGS sequence"/>
</dbReference>
<evidence type="ECO:0000256" key="7">
    <source>
        <dbReference type="ARBA" id="ARBA00023224"/>
    </source>
</evidence>
<dbReference type="GO" id="GO:0005834">
    <property type="term" value="C:heterotrimeric G-protein complex"/>
    <property type="evidence" value="ECO:0007669"/>
    <property type="project" value="TreeGrafter"/>
</dbReference>
<dbReference type="SMART" id="SM00275">
    <property type="entry name" value="G_alpha"/>
    <property type="match status" value="1"/>
</dbReference>
<protein>
    <recommendedName>
        <fullName evidence="12">Guanine nucleotide-binding protein G(O) subunit alpha</fullName>
    </recommendedName>
</protein>
<keyword evidence="2" id="KW-0479">Metal-binding</keyword>
<dbReference type="RefSeq" id="XP_014155282.1">
    <property type="nucleotide sequence ID" value="XM_014299807.1"/>
</dbReference>
<keyword evidence="4" id="KW-0460">Magnesium</keyword>
<reference evidence="10 11" key="1">
    <citation type="submission" date="2011-02" db="EMBL/GenBank/DDBJ databases">
        <title>The Genome Sequence of Sphaeroforma arctica JP610.</title>
        <authorList>
            <consortium name="The Broad Institute Genome Sequencing Platform"/>
            <person name="Russ C."/>
            <person name="Cuomo C."/>
            <person name="Young S.K."/>
            <person name="Zeng Q."/>
            <person name="Gargeya S."/>
            <person name="Alvarado L."/>
            <person name="Berlin A."/>
            <person name="Chapman S.B."/>
            <person name="Chen Z."/>
            <person name="Freedman E."/>
            <person name="Gellesch M."/>
            <person name="Goldberg J."/>
            <person name="Griggs A."/>
            <person name="Gujja S."/>
            <person name="Heilman E."/>
            <person name="Heiman D."/>
            <person name="Howarth C."/>
            <person name="Mehta T."/>
            <person name="Neiman D."/>
            <person name="Pearson M."/>
            <person name="Roberts A."/>
            <person name="Saif S."/>
            <person name="Shea T."/>
            <person name="Shenoy N."/>
            <person name="Sisk P."/>
            <person name="Stolte C."/>
            <person name="Sykes S."/>
            <person name="White J."/>
            <person name="Yandava C."/>
            <person name="Burger G."/>
            <person name="Gray M.W."/>
            <person name="Holland P.W.H."/>
            <person name="King N."/>
            <person name="Lang F.B.F."/>
            <person name="Roger A.J."/>
            <person name="Ruiz-Trillo I."/>
            <person name="Haas B."/>
            <person name="Nusbaum C."/>
            <person name="Birren B."/>
        </authorList>
    </citation>
    <scope>NUCLEOTIDE SEQUENCE [LARGE SCALE GENOMIC DNA]</scope>
    <source>
        <strain evidence="10 11">JP610</strain>
    </source>
</reference>
<dbReference type="EMBL" id="KQ242039">
    <property type="protein sequence ID" value="KNC81380.1"/>
    <property type="molecule type" value="Genomic_DNA"/>
</dbReference>
<name>A0A0L0FX07_9EUKA</name>
<dbReference type="GO" id="GO:0031683">
    <property type="term" value="F:G-protein beta/gamma-subunit complex binding"/>
    <property type="evidence" value="ECO:0007669"/>
    <property type="project" value="InterPro"/>
</dbReference>
<evidence type="ECO:0000313" key="11">
    <source>
        <dbReference type="Proteomes" id="UP000054560"/>
    </source>
</evidence>
<evidence type="ECO:0000256" key="4">
    <source>
        <dbReference type="ARBA" id="ARBA00022842"/>
    </source>
</evidence>
<dbReference type="PANTHER" id="PTHR10218:SF302">
    <property type="entry name" value="GUANINE NUCLEOTIDE-BINDING PROTEIN ALPHA-5 SUBUNIT"/>
    <property type="match status" value="1"/>
</dbReference>
<dbReference type="GO" id="GO:0007188">
    <property type="term" value="P:adenylate cyclase-modulating G protein-coupled receptor signaling pathway"/>
    <property type="evidence" value="ECO:0007669"/>
    <property type="project" value="InterPro"/>
</dbReference>
<keyword evidence="1" id="KW-0519">Myristate</keyword>
<gene>
    <name evidence="10" type="ORF">SARC_06305</name>
</gene>
<accession>A0A0L0FX07</accession>
<dbReference type="PRINTS" id="PR00441">
    <property type="entry name" value="GPROTEINAI"/>
</dbReference>
<dbReference type="OrthoDB" id="5817230at2759"/>
<dbReference type="InterPro" id="IPR027417">
    <property type="entry name" value="P-loop_NTPase"/>
</dbReference>
<dbReference type="InterPro" id="IPR001019">
    <property type="entry name" value="Gprotein_alpha_su"/>
</dbReference>
<evidence type="ECO:0000256" key="2">
    <source>
        <dbReference type="ARBA" id="ARBA00022723"/>
    </source>
</evidence>
<dbReference type="AlphaFoldDB" id="A0A0L0FX07"/>
<evidence type="ECO:0000256" key="5">
    <source>
        <dbReference type="ARBA" id="ARBA00023134"/>
    </source>
</evidence>
<dbReference type="PROSITE" id="PS51882">
    <property type="entry name" value="G_ALPHA"/>
    <property type="match status" value="1"/>
</dbReference>
<keyword evidence="3 9" id="KW-0547">Nucleotide-binding</keyword>
<keyword evidence="11" id="KW-1185">Reference proteome</keyword>
<keyword evidence="5 9" id="KW-0342">GTP-binding</keyword>
<feature type="binding site" evidence="9">
    <location>
        <begin position="37"/>
        <end position="40"/>
    </location>
    <ligand>
        <name>GTP</name>
        <dbReference type="ChEBI" id="CHEBI:37565"/>
    </ligand>
</feature>
<keyword evidence="7" id="KW-0807">Transducer</keyword>
<proteinExistence type="predicted"/>
<dbReference type="Gene3D" id="3.40.50.300">
    <property type="entry name" value="P-loop containing nucleotide triphosphate hydrolases"/>
    <property type="match status" value="1"/>
</dbReference>
<keyword evidence="6" id="KW-0564">Palmitate</keyword>